<keyword evidence="2" id="KW-1003">Cell membrane</keyword>
<dbReference type="STRING" id="868131.MSWAN_1525"/>
<feature type="transmembrane region" description="Helical" evidence="6">
    <location>
        <begin position="261"/>
        <end position="279"/>
    </location>
</feature>
<reference evidence="7 8" key="1">
    <citation type="journal article" date="2014" name="Int. J. Syst. Evol. Microbiol.">
        <title>Methanobacterium paludis sp. nov. and a novel strain of Methanobacterium lacus isolated from northern peatlands.</title>
        <authorList>
            <person name="Cadillo-Quiroz H."/>
            <person name="Brauer S.L."/>
            <person name="Goodson N."/>
            <person name="Yavitt J.B."/>
            <person name="Zinder S.H."/>
        </authorList>
    </citation>
    <scope>NUCLEOTIDE SEQUENCE [LARGE SCALE GENOMIC DNA]</scope>
    <source>
        <strain evidence="8">DSM 25820 / JCM 18151 / SWAN1</strain>
    </source>
</reference>
<name>F6D8A5_METPW</name>
<feature type="transmembrane region" description="Helical" evidence="6">
    <location>
        <begin position="447"/>
        <end position="467"/>
    </location>
</feature>
<feature type="transmembrane region" description="Helical" evidence="6">
    <location>
        <begin position="12"/>
        <end position="33"/>
    </location>
</feature>
<protein>
    <submittedName>
        <fullName evidence="7">Polysaccharide biosynthesis protein</fullName>
    </submittedName>
</protein>
<evidence type="ECO:0000256" key="4">
    <source>
        <dbReference type="ARBA" id="ARBA00022989"/>
    </source>
</evidence>
<evidence type="ECO:0000256" key="2">
    <source>
        <dbReference type="ARBA" id="ARBA00022475"/>
    </source>
</evidence>
<dbReference type="InterPro" id="IPR050833">
    <property type="entry name" value="Poly_Biosynth_Transport"/>
</dbReference>
<dbReference type="AlphaFoldDB" id="F6D8A5"/>
<dbReference type="eggNOG" id="arCOG02209">
    <property type="taxonomic scope" value="Archaea"/>
</dbReference>
<feature type="transmembrane region" description="Helical" evidence="6">
    <location>
        <begin position="332"/>
        <end position="352"/>
    </location>
</feature>
<feature type="transmembrane region" description="Helical" evidence="6">
    <location>
        <begin position="179"/>
        <end position="201"/>
    </location>
</feature>
<keyword evidence="5 6" id="KW-0472">Membrane</keyword>
<feature type="transmembrane region" description="Helical" evidence="6">
    <location>
        <begin position="153"/>
        <end position="173"/>
    </location>
</feature>
<evidence type="ECO:0000313" key="7">
    <source>
        <dbReference type="EMBL" id="AEG18539.1"/>
    </source>
</evidence>
<keyword evidence="4 6" id="KW-1133">Transmembrane helix</keyword>
<dbReference type="Proteomes" id="UP000009231">
    <property type="component" value="Chromosome"/>
</dbReference>
<evidence type="ECO:0000256" key="6">
    <source>
        <dbReference type="SAM" id="Phobius"/>
    </source>
</evidence>
<keyword evidence="3 6" id="KW-0812">Transmembrane</keyword>
<evidence type="ECO:0000256" key="1">
    <source>
        <dbReference type="ARBA" id="ARBA00004651"/>
    </source>
</evidence>
<feature type="transmembrane region" description="Helical" evidence="6">
    <location>
        <begin position="45"/>
        <end position="67"/>
    </location>
</feature>
<dbReference type="EMBL" id="CP002772">
    <property type="protein sequence ID" value="AEG18539.1"/>
    <property type="molecule type" value="Genomic_DNA"/>
</dbReference>
<sequence>MGETLNAYKIFVQRLGLMGATSILVALSTLMLIPVLTKSFGAVGYGIWIQVGVTVALLTNIATVGLLPSMIRFLAAEKNKEMIQEGFYSIISVTLLVISIILIILLIFSKPIAVGLFDGNIAIANLMAFIIFFACFNSVFLNYYRTFQQIRKYSLFTLSQTYLAVMFAVYLTLSGHDLFSVLIGLLITYLIFFFVMIYDIITEIGFKIPNFKCLKQYLAFGVPTIPSNMSYWVVESSDRYVISILLGAAFVGYYAPSYTLGTVILLLAPFSLILPSVLPEYYDKQEMDKVRTFINYSLKYFLLLAIPSLFGLSLLSKPILSILTTPTITLNGYLVTPFIILGTLIFGIYQIINNILILEKKTKIIGTIWIIAAVLNLTLNIVMVPHFGILAAAAVTLVSYLFAFAVTLHYSIKYFNFRFKFGFVLKSVVASILMSSIIVLINPEGVLNILIVVGLCAVVYVAAIIILKGINNKEIEFFKELLQRSS</sequence>
<feature type="transmembrane region" description="Helical" evidence="6">
    <location>
        <begin position="121"/>
        <end position="141"/>
    </location>
</feature>
<keyword evidence="8" id="KW-1185">Reference proteome</keyword>
<feature type="transmembrane region" description="Helical" evidence="6">
    <location>
        <begin position="364"/>
        <end position="383"/>
    </location>
</feature>
<accession>F6D8A5</accession>
<feature type="transmembrane region" description="Helical" evidence="6">
    <location>
        <begin position="300"/>
        <end position="320"/>
    </location>
</feature>
<dbReference type="HOGENOM" id="CLU_022017_7_3_2"/>
<dbReference type="PANTHER" id="PTHR30250">
    <property type="entry name" value="PST FAMILY PREDICTED COLANIC ACID TRANSPORTER"/>
    <property type="match status" value="1"/>
</dbReference>
<dbReference type="Pfam" id="PF13440">
    <property type="entry name" value="Polysacc_synt_3"/>
    <property type="match status" value="1"/>
</dbReference>
<comment type="subcellular location">
    <subcellularLocation>
        <location evidence="1">Cell membrane</location>
        <topology evidence="1">Multi-pass membrane protein</topology>
    </subcellularLocation>
</comment>
<dbReference type="KEGG" id="mew:MSWAN_1525"/>
<dbReference type="PANTHER" id="PTHR30250:SF11">
    <property type="entry name" value="O-ANTIGEN TRANSPORTER-RELATED"/>
    <property type="match status" value="1"/>
</dbReference>
<proteinExistence type="predicted"/>
<feature type="transmembrane region" description="Helical" evidence="6">
    <location>
        <begin position="423"/>
        <end position="441"/>
    </location>
</feature>
<feature type="transmembrane region" description="Helical" evidence="6">
    <location>
        <begin position="87"/>
        <end position="109"/>
    </location>
</feature>
<organism evidence="7 8">
    <name type="scientific">Methanobacterium paludis (strain DSM 25820 / JCM 18151 / SWAN1)</name>
    <dbReference type="NCBI Taxonomy" id="868131"/>
    <lineage>
        <taxon>Archaea</taxon>
        <taxon>Methanobacteriati</taxon>
        <taxon>Methanobacteriota</taxon>
        <taxon>Methanomada group</taxon>
        <taxon>Methanobacteria</taxon>
        <taxon>Methanobacteriales</taxon>
        <taxon>Methanobacteriaceae</taxon>
        <taxon>Methanobacterium</taxon>
    </lineage>
</organism>
<gene>
    <name evidence="7" type="ordered locus">MSWAN_1525</name>
</gene>
<evidence type="ECO:0000256" key="3">
    <source>
        <dbReference type="ARBA" id="ARBA00022692"/>
    </source>
</evidence>
<feature type="transmembrane region" description="Helical" evidence="6">
    <location>
        <begin position="389"/>
        <end position="411"/>
    </location>
</feature>
<evidence type="ECO:0000256" key="5">
    <source>
        <dbReference type="ARBA" id="ARBA00023136"/>
    </source>
</evidence>
<evidence type="ECO:0000313" key="8">
    <source>
        <dbReference type="Proteomes" id="UP000009231"/>
    </source>
</evidence>
<dbReference type="GO" id="GO:0005886">
    <property type="term" value="C:plasma membrane"/>
    <property type="evidence" value="ECO:0007669"/>
    <property type="project" value="UniProtKB-SubCell"/>
</dbReference>